<dbReference type="EMBL" id="FOMX01000021">
    <property type="protein sequence ID" value="SFE87645.1"/>
    <property type="molecule type" value="Genomic_DNA"/>
</dbReference>
<name>A0A1I2E471_9BACT</name>
<accession>A0A1I2E471</accession>
<keyword evidence="3" id="KW-1185">Reference proteome</keyword>
<reference evidence="3" key="1">
    <citation type="submission" date="2016-10" db="EMBL/GenBank/DDBJ databases">
        <authorList>
            <person name="Varghese N."/>
            <person name="Submissions S."/>
        </authorList>
    </citation>
    <scope>NUCLEOTIDE SEQUENCE [LARGE SCALE GENOMIC DNA]</scope>
    <source>
        <strain evidence="3">ATCC 25963</strain>
    </source>
</reference>
<evidence type="ECO:0000313" key="2">
    <source>
        <dbReference type="EMBL" id="SFE87645.1"/>
    </source>
</evidence>
<proteinExistence type="predicted"/>
<feature type="region of interest" description="Disordered" evidence="1">
    <location>
        <begin position="1"/>
        <end position="23"/>
    </location>
</feature>
<gene>
    <name evidence="2" type="ORF">SAMN02745121_05915</name>
</gene>
<sequence length="111" mass="11590">MTVRSSNAPRAPATLKRRRPDGSSIPVIALAHMISANDPSRATRSFPHLSVTPSSGVDVPVDTSTSDRAPSCGPTTANTRSPDLPRQSTTSGSTGSVDRQRPSASDHTLIV</sequence>
<feature type="region of interest" description="Disordered" evidence="1">
    <location>
        <begin position="39"/>
        <end position="111"/>
    </location>
</feature>
<feature type="compositionally biased region" description="Polar residues" evidence="1">
    <location>
        <begin position="62"/>
        <end position="111"/>
    </location>
</feature>
<dbReference type="AlphaFoldDB" id="A0A1I2E471"/>
<organism evidence="2 3">
    <name type="scientific">Nannocystis exedens</name>
    <dbReference type="NCBI Taxonomy" id="54"/>
    <lineage>
        <taxon>Bacteria</taxon>
        <taxon>Pseudomonadati</taxon>
        <taxon>Myxococcota</taxon>
        <taxon>Polyangia</taxon>
        <taxon>Nannocystales</taxon>
        <taxon>Nannocystaceae</taxon>
        <taxon>Nannocystis</taxon>
    </lineage>
</organism>
<dbReference type="Proteomes" id="UP000199400">
    <property type="component" value="Unassembled WGS sequence"/>
</dbReference>
<protein>
    <submittedName>
        <fullName evidence="2">Uncharacterized protein</fullName>
    </submittedName>
</protein>
<evidence type="ECO:0000256" key="1">
    <source>
        <dbReference type="SAM" id="MobiDB-lite"/>
    </source>
</evidence>
<evidence type="ECO:0000313" key="3">
    <source>
        <dbReference type="Proteomes" id="UP000199400"/>
    </source>
</evidence>